<sequence>AKQCRERYEEFSFVRVCIMCEFDRSSPFYNHVKRWCGHLMPGVNLSRFTPEEDNLITSLALSGGIGWTAIAERVGNGRTVNSIKNNWNQRLSKMLKYNRNGHVEIQYPEAAQQQPSVVVQANDHANEGTEYSSSVDRRNIPDIECARGLLLLVTTGVKE</sequence>
<reference evidence="7" key="1">
    <citation type="submission" date="2021-06" db="EMBL/GenBank/DDBJ databases">
        <authorList>
            <person name="Kallberg Y."/>
            <person name="Tangrot J."/>
            <person name="Rosling A."/>
        </authorList>
    </citation>
    <scope>NUCLEOTIDE SEQUENCE</scope>
    <source>
        <strain evidence="7">CL551</strain>
    </source>
</reference>
<dbReference type="CDD" id="cd00167">
    <property type="entry name" value="SANT"/>
    <property type="match status" value="1"/>
</dbReference>
<dbReference type="GO" id="GO:0003677">
    <property type="term" value="F:DNA binding"/>
    <property type="evidence" value="ECO:0007669"/>
    <property type="project" value="UniProtKB-KW"/>
</dbReference>
<dbReference type="InterPro" id="IPR017930">
    <property type="entry name" value="Myb_dom"/>
</dbReference>
<feature type="non-terminal residue" evidence="7">
    <location>
        <position position="1"/>
    </location>
</feature>
<keyword evidence="1" id="KW-0677">Repeat</keyword>
<dbReference type="PANTHER" id="PTHR48000:SF46">
    <property type="entry name" value="TRANSCRIPTION FACTOR MYB36"/>
    <property type="match status" value="1"/>
</dbReference>
<dbReference type="Gene3D" id="1.10.10.60">
    <property type="entry name" value="Homeodomain-like"/>
    <property type="match status" value="1"/>
</dbReference>
<evidence type="ECO:0000313" key="7">
    <source>
        <dbReference type="EMBL" id="CAG8789382.1"/>
    </source>
</evidence>
<protein>
    <submittedName>
        <fullName evidence="7">8953_t:CDS:1</fullName>
    </submittedName>
</protein>
<dbReference type="SUPFAM" id="SSF46689">
    <property type="entry name" value="Homeodomain-like"/>
    <property type="match status" value="1"/>
</dbReference>
<dbReference type="Proteomes" id="UP000789342">
    <property type="component" value="Unassembled WGS sequence"/>
</dbReference>
<name>A0A9N9P6X9_9GLOM</name>
<organism evidence="7 8">
    <name type="scientific">Acaulospora morrowiae</name>
    <dbReference type="NCBI Taxonomy" id="94023"/>
    <lineage>
        <taxon>Eukaryota</taxon>
        <taxon>Fungi</taxon>
        <taxon>Fungi incertae sedis</taxon>
        <taxon>Mucoromycota</taxon>
        <taxon>Glomeromycotina</taxon>
        <taxon>Glomeromycetes</taxon>
        <taxon>Diversisporales</taxon>
        <taxon>Acaulosporaceae</taxon>
        <taxon>Acaulospora</taxon>
    </lineage>
</organism>
<accession>A0A9N9P6X9</accession>
<gene>
    <name evidence="7" type="ORF">AMORRO_LOCUS18001</name>
</gene>
<dbReference type="AlphaFoldDB" id="A0A9N9P6X9"/>
<feature type="domain" description="Myb-like" evidence="5">
    <location>
        <begin position="40"/>
        <end position="91"/>
    </location>
</feature>
<comment type="caution">
    <text evidence="7">The sequence shown here is derived from an EMBL/GenBank/DDBJ whole genome shotgun (WGS) entry which is preliminary data.</text>
</comment>
<feature type="domain" description="HTH myb-type" evidence="6">
    <location>
        <begin position="40"/>
        <end position="95"/>
    </location>
</feature>
<evidence type="ECO:0000256" key="3">
    <source>
        <dbReference type="ARBA" id="ARBA00023125"/>
    </source>
</evidence>
<dbReference type="PROSITE" id="PS51294">
    <property type="entry name" value="HTH_MYB"/>
    <property type="match status" value="1"/>
</dbReference>
<dbReference type="InterPro" id="IPR001005">
    <property type="entry name" value="SANT/Myb"/>
</dbReference>
<dbReference type="PANTHER" id="PTHR48000">
    <property type="entry name" value="OS09G0431300 PROTEIN"/>
    <property type="match status" value="1"/>
</dbReference>
<dbReference type="Pfam" id="PF00249">
    <property type="entry name" value="Myb_DNA-binding"/>
    <property type="match status" value="1"/>
</dbReference>
<feature type="non-terminal residue" evidence="7">
    <location>
        <position position="159"/>
    </location>
</feature>
<dbReference type="PROSITE" id="PS50090">
    <property type="entry name" value="MYB_LIKE"/>
    <property type="match status" value="1"/>
</dbReference>
<evidence type="ECO:0000256" key="1">
    <source>
        <dbReference type="ARBA" id="ARBA00022737"/>
    </source>
</evidence>
<dbReference type="EMBL" id="CAJVPV010059872">
    <property type="protein sequence ID" value="CAG8789382.1"/>
    <property type="molecule type" value="Genomic_DNA"/>
</dbReference>
<keyword evidence="4" id="KW-0804">Transcription</keyword>
<dbReference type="OrthoDB" id="2143914at2759"/>
<dbReference type="InterPro" id="IPR009057">
    <property type="entry name" value="Homeodomain-like_sf"/>
</dbReference>
<evidence type="ECO:0000313" key="8">
    <source>
        <dbReference type="Proteomes" id="UP000789342"/>
    </source>
</evidence>
<evidence type="ECO:0000259" key="6">
    <source>
        <dbReference type="PROSITE" id="PS51294"/>
    </source>
</evidence>
<keyword evidence="3" id="KW-0238">DNA-binding</keyword>
<evidence type="ECO:0000256" key="4">
    <source>
        <dbReference type="ARBA" id="ARBA00023163"/>
    </source>
</evidence>
<keyword evidence="8" id="KW-1185">Reference proteome</keyword>
<dbReference type="SMART" id="SM00717">
    <property type="entry name" value="SANT"/>
    <property type="match status" value="1"/>
</dbReference>
<keyword evidence="2" id="KW-0805">Transcription regulation</keyword>
<evidence type="ECO:0000259" key="5">
    <source>
        <dbReference type="PROSITE" id="PS50090"/>
    </source>
</evidence>
<proteinExistence type="predicted"/>
<evidence type="ECO:0000256" key="2">
    <source>
        <dbReference type="ARBA" id="ARBA00023015"/>
    </source>
</evidence>